<reference evidence="1 2" key="1">
    <citation type="journal article" date="2023" name="bioRxiv">
        <title>High-quality genome assemblies of four members of thePodospora anserinaspecies complex.</title>
        <authorList>
            <person name="Ament-Velasquez S.L."/>
            <person name="Vogan A.A."/>
            <person name="Wallerman O."/>
            <person name="Hartmann F."/>
            <person name="Gautier V."/>
            <person name="Silar P."/>
            <person name="Giraud T."/>
            <person name="Johannesson H."/>
        </authorList>
    </citation>
    <scope>NUCLEOTIDE SEQUENCE [LARGE SCALE GENOMIC DNA]</scope>
    <source>
        <strain evidence="1 2">CBS 124.78</strain>
    </source>
</reference>
<dbReference type="GeneID" id="87964192"/>
<dbReference type="EMBL" id="JAFFHC010000001">
    <property type="protein sequence ID" value="KAK4682941.1"/>
    <property type="molecule type" value="Genomic_DNA"/>
</dbReference>
<accession>A0ABR0IST8</accession>
<dbReference type="Proteomes" id="UP001323617">
    <property type="component" value="Unassembled WGS sequence"/>
</dbReference>
<sequence length="95" mass="10745">MPPTHALYSCQWTLFTRSRASISQGGAKRNWKLVRGREHRCAETKQASPAPRLVPCALHLVPGALPCLAFWRKPSRAHNEEKSPAQALEYRIKIN</sequence>
<evidence type="ECO:0000313" key="1">
    <source>
        <dbReference type="EMBL" id="KAK4682941.1"/>
    </source>
</evidence>
<dbReference type="RefSeq" id="XP_062806411.1">
    <property type="nucleotide sequence ID" value="XM_062943327.1"/>
</dbReference>
<comment type="caution">
    <text evidence="1">The sequence shown here is derived from an EMBL/GenBank/DDBJ whole genome shotgun (WGS) entry which is preliminary data.</text>
</comment>
<organism evidence="1 2">
    <name type="scientific">Podospora pseudoanserina</name>
    <dbReference type="NCBI Taxonomy" id="2609844"/>
    <lineage>
        <taxon>Eukaryota</taxon>
        <taxon>Fungi</taxon>
        <taxon>Dikarya</taxon>
        <taxon>Ascomycota</taxon>
        <taxon>Pezizomycotina</taxon>
        <taxon>Sordariomycetes</taxon>
        <taxon>Sordariomycetidae</taxon>
        <taxon>Sordariales</taxon>
        <taxon>Podosporaceae</taxon>
        <taxon>Podospora</taxon>
    </lineage>
</organism>
<gene>
    <name evidence="1" type="ORF">QC764_120640</name>
</gene>
<name>A0ABR0IST8_9PEZI</name>
<protein>
    <submittedName>
        <fullName evidence="1">Uncharacterized protein</fullName>
    </submittedName>
</protein>
<evidence type="ECO:0000313" key="2">
    <source>
        <dbReference type="Proteomes" id="UP001323617"/>
    </source>
</evidence>
<proteinExistence type="predicted"/>
<keyword evidence="2" id="KW-1185">Reference proteome</keyword>